<accession>A0A8T2M9P3</accession>
<proteinExistence type="predicted"/>
<dbReference type="EMBL" id="JAICCE010000003">
    <property type="protein sequence ID" value="KAG9279957.1"/>
    <property type="molecule type" value="Genomic_DNA"/>
</dbReference>
<gene>
    <name evidence="2" type="ORF">AMEX_G5526</name>
</gene>
<evidence type="ECO:0000256" key="1">
    <source>
        <dbReference type="SAM" id="MobiDB-lite"/>
    </source>
</evidence>
<dbReference type="AlphaFoldDB" id="A0A8T2M9P3"/>
<comment type="caution">
    <text evidence="2">The sequence shown here is derived from an EMBL/GenBank/DDBJ whole genome shotgun (WGS) entry which is preliminary data.</text>
</comment>
<name>A0A8T2M9P3_ASTMX</name>
<evidence type="ECO:0000313" key="2">
    <source>
        <dbReference type="EMBL" id="KAG9279957.1"/>
    </source>
</evidence>
<organism evidence="2 3">
    <name type="scientific">Astyanax mexicanus</name>
    <name type="common">Blind cave fish</name>
    <name type="synonym">Astyanax fasciatus mexicanus</name>
    <dbReference type="NCBI Taxonomy" id="7994"/>
    <lineage>
        <taxon>Eukaryota</taxon>
        <taxon>Metazoa</taxon>
        <taxon>Chordata</taxon>
        <taxon>Craniata</taxon>
        <taxon>Vertebrata</taxon>
        <taxon>Euteleostomi</taxon>
        <taxon>Actinopterygii</taxon>
        <taxon>Neopterygii</taxon>
        <taxon>Teleostei</taxon>
        <taxon>Ostariophysi</taxon>
        <taxon>Characiformes</taxon>
        <taxon>Characoidei</taxon>
        <taxon>Acestrorhamphidae</taxon>
        <taxon>Acestrorhamphinae</taxon>
        <taxon>Astyanax</taxon>
    </lineage>
</organism>
<protein>
    <submittedName>
        <fullName evidence="2">Uncharacterized protein</fullName>
    </submittedName>
</protein>
<feature type="region of interest" description="Disordered" evidence="1">
    <location>
        <begin position="46"/>
        <end position="69"/>
    </location>
</feature>
<evidence type="ECO:0000313" key="3">
    <source>
        <dbReference type="Proteomes" id="UP000752171"/>
    </source>
</evidence>
<sequence>MIRCWSSSHDHVAGRFPHFFSCFPTGPSPPPLVKHKLERESGCSPLGGCSDRSFMKAPSGPRKPPLPQL</sequence>
<dbReference type="Proteomes" id="UP000752171">
    <property type="component" value="Unassembled WGS sequence"/>
</dbReference>
<reference evidence="2 3" key="1">
    <citation type="submission" date="2021-07" db="EMBL/GenBank/DDBJ databases">
        <authorList>
            <person name="Imarazene B."/>
            <person name="Zahm M."/>
            <person name="Klopp C."/>
            <person name="Cabau C."/>
            <person name="Beille S."/>
            <person name="Jouanno E."/>
            <person name="Castinel A."/>
            <person name="Lluch J."/>
            <person name="Gil L."/>
            <person name="Kuchtly C."/>
            <person name="Lopez Roques C."/>
            <person name="Donnadieu C."/>
            <person name="Parrinello H."/>
            <person name="Journot L."/>
            <person name="Du K."/>
            <person name="Schartl M."/>
            <person name="Retaux S."/>
            <person name="Guiguen Y."/>
        </authorList>
    </citation>
    <scope>NUCLEOTIDE SEQUENCE [LARGE SCALE GENOMIC DNA]</scope>
    <source>
        <strain evidence="2">Pach_M1</strain>
        <tissue evidence="2">Testis</tissue>
    </source>
</reference>